<organism evidence="6 7">
    <name type="scientific">Murimonas intestini</name>
    <dbReference type="NCBI Taxonomy" id="1337051"/>
    <lineage>
        <taxon>Bacteria</taxon>
        <taxon>Bacillati</taxon>
        <taxon>Bacillota</taxon>
        <taxon>Clostridia</taxon>
        <taxon>Lachnospirales</taxon>
        <taxon>Lachnospiraceae</taxon>
        <taxon>Murimonas</taxon>
    </lineage>
</organism>
<dbReference type="PROSITE" id="PS01124">
    <property type="entry name" value="HTH_ARAC_FAMILY_2"/>
    <property type="match status" value="1"/>
</dbReference>
<comment type="caution">
    <text evidence="6">The sequence shown here is derived from an EMBL/GenBank/DDBJ whole genome shotgun (WGS) entry which is preliminary data.</text>
</comment>
<evidence type="ECO:0000256" key="2">
    <source>
        <dbReference type="ARBA" id="ARBA00023125"/>
    </source>
</evidence>
<dbReference type="RefSeq" id="WP_109625645.1">
    <property type="nucleotide sequence ID" value="NZ_CABJAT010000015.1"/>
</dbReference>
<dbReference type="EMBL" id="QGGY01000003">
    <property type="protein sequence ID" value="PWJ77553.1"/>
    <property type="molecule type" value="Genomic_DNA"/>
</dbReference>
<dbReference type="Proteomes" id="UP000245412">
    <property type="component" value="Unassembled WGS sequence"/>
</dbReference>
<dbReference type="SUPFAM" id="SSF46689">
    <property type="entry name" value="Homeodomain-like"/>
    <property type="match status" value="1"/>
</dbReference>
<dbReference type="InterPro" id="IPR009057">
    <property type="entry name" value="Homeodomain-like_sf"/>
</dbReference>
<sequence length="728" mass="84796">MKTKMHRIIKTKTRTFLLCFTIMFLFSSFFLGMYCHLVIQKEIQMQLNSSQSKFEQSVRNFQEEFRKIQEFASQLSETGWFKGLLYKRAFDEQISEGAYELHQSNIELKAYTLLNSFMETVFIYFPERGYTLSSIALFYDGKIPENIFCLENIPKEEWEEMTSTRNVSRYVPGVEVSRNKRRETGMLYLTSYPFNNPSIRANLVIYISDEKMREQINPDLLDHASFLIVRNGEILWGDGEGTLPEELPAEEGVQRIGDIWYFTKGEGIQKYYMEVPKEILDVSYLYLNFVFYYVVLLVLCVGAAGFLSKRIYYPLKHILESALIPMDYDATMNEYRWLEKEIGALVEKESVLRKKVEAQKPLLMNAVLETVLFGSREEEEFEKLMALLGVSFPYRGYQVLTVEYQGELVHEEVEKIIRQLPQDICAVYYIFLKDMVALIVNAEGREVFERIQSILYQSFAAYQQMQGSAYGAGKTVWSAIAVNSSFRQAVRAGKYCYFSQDAGFLEGTEFERRNEYYELSELEKKGMLCDLKNRQEEEALKKLEEILDRNAPRENLTPEAAKKLLGELWNGITDFEAELELQREGPCRVLAGKDYDSDVESLKRHLYRVGKEIEEKYDAGGQKPVGDILGFVDSNMYNSELSLQMVAEQFGYTAAYTSRIFKEYFNKNFLEYVMDGRIRKAKELLELTNLPIKEIAEKTGFGSDITFRRVFKKETGMIPSNYRSFYQK</sequence>
<evidence type="ECO:0000256" key="3">
    <source>
        <dbReference type="ARBA" id="ARBA00023163"/>
    </source>
</evidence>
<keyword evidence="1" id="KW-0805">Transcription regulation</keyword>
<protein>
    <submittedName>
        <fullName evidence="6">AraC-like DNA-binding protein</fullName>
    </submittedName>
</protein>
<dbReference type="PRINTS" id="PR00032">
    <property type="entry name" value="HTHARAC"/>
</dbReference>
<keyword evidence="7" id="KW-1185">Reference proteome</keyword>
<dbReference type="Pfam" id="PF12833">
    <property type="entry name" value="HTH_18"/>
    <property type="match status" value="1"/>
</dbReference>
<name>A0AB73T7B1_9FIRM</name>
<dbReference type="GO" id="GO:0043565">
    <property type="term" value="F:sequence-specific DNA binding"/>
    <property type="evidence" value="ECO:0007669"/>
    <property type="project" value="InterPro"/>
</dbReference>
<feature type="transmembrane region" description="Helical" evidence="4">
    <location>
        <begin position="284"/>
        <end position="307"/>
    </location>
</feature>
<keyword evidence="3" id="KW-0804">Transcription</keyword>
<dbReference type="AlphaFoldDB" id="A0AB73T7B1"/>
<evidence type="ECO:0000259" key="5">
    <source>
        <dbReference type="PROSITE" id="PS01124"/>
    </source>
</evidence>
<dbReference type="PANTHER" id="PTHR43280:SF2">
    <property type="entry name" value="HTH-TYPE TRANSCRIPTIONAL REGULATOR EXSA"/>
    <property type="match status" value="1"/>
</dbReference>
<accession>A0AB73T7B1</accession>
<keyword evidence="4" id="KW-0472">Membrane</keyword>
<keyword evidence="4" id="KW-0812">Transmembrane</keyword>
<dbReference type="InterPro" id="IPR020449">
    <property type="entry name" value="Tscrpt_reg_AraC-type_HTH"/>
</dbReference>
<evidence type="ECO:0000313" key="7">
    <source>
        <dbReference type="Proteomes" id="UP000245412"/>
    </source>
</evidence>
<dbReference type="Gene3D" id="1.10.10.60">
    <property type="entry name" value="Homeodomain-like"/>
    <property type="match status" value="2"/>
</dbReference>
<proteinExistence type="predicted"/>
<reference evidence="6 7" key="1">
    <citation type="submission" date="2018-05" db="EMBL/GenBank/DDBJ databases">
        <authorList>
            <person name="Goeker M."/>
            <person name="Huntemann M."/>
            <person name="Clum A."/>
            <person name="Pillay M."/>
            <person name="Palaniappan K."/>
            <person name="Varghese N."/>
            <person name="Mikhailova N."/>
            <person name="Stamatis D."/>
            <person name="Reddy T."/>
            <person name="Daum C."/>
            <person name="Shapiro N."/>
            <person name="Ivanova N."/>
            <person name="Kyrpides N."/>
            <person name="Woyke T."/>
        </authorList>
    </citation>
    <scope>NUCLEOTIDE SEQUENCE [LARGE SCALE GENOMIC DNA]</scope>
    <source>
        <strain evidence="6 7">DSM 26524</strain>
    </source>
</reference>
<dbReference type="PANTHER" id="PTHR43280">
    <property type="entry name" value="ARAC-FAMILY TRANSCRIPTIONAL REGULATOR"/>
    <property type="match status" value="1"/>
</dbReference>
<keyword evidence="2" id="KW-0238">DNA-binding</keyword>
<gene>
    <name evidence="6" type="ORF">C7383_103399</name>
</gene>
<evidence type="ECO:0000256" key="4">
    <source>
        <dbReference type="SAM" id="Phobius"/>
    </source>
</evidence>
<dbReference type="SMART" id="SM00342">
    <property type="entry name" value="HTH_ARAC"/>
    <property type="match status" value="1"/>
</dbReference>
<feature type="domain" description="HTH araC/xylS-type" evidence="5">
    <location>
        <begin position="626"/>
        <end position="725"/>
    </location>
</feature>
<evidence type="ECO:0000256" key="1">
    <source>
        <dbReference type="ARBA" id="ARBA00023015"/>
    </source>
</evidence>
<keyword evidence="4" id="KW-1133">Transmembrane helix</keyword>
<dbReference type="GO" id="GO:0003700">
    <property type="term" value="F:DNA-binding transcription factor activity"/>
    <property type="evidence" value="ECO:0007669"/>
    <property type="project" value="InterPro"/>
</dbReference>
<dbReference type="InterPro" id="IPR018060">
    <property type="entry name" value="HTH_AraC"/>
</dbReference>
<evidence type="ECO:0000313" key="6">
    <source>
        <dbReference type="EMBL" id="PWJ77553.1"/>
    </source>
</evidence>